<proteinExistence type="predicted"/>
<evidence type="ECO:0000313" key="1">
    <source>
        <dbReference type="EMBL" id="MBW76817.1"/>
    </source>
</evidence>
<accession>A0A2M4DGX8</accession>
<dbReference type="EMBL" id="GGFL01012639">
    <property type="protein sequence ID" value="MBW76817.1"/>
    <property type="molecule type" value="Transcribed_RNA"/>
</dbReference>
<reference evidence="1" key="1">
    <citation type="submission" date="2018-01" db="EMBL/GenBank/DDBJ databases">
        <title>An insight into the sialome of Amazonian anophelines.</title>
        <authorList>
            <person name="Ribeiro J.M."/>
            <person name="Scarpassa V."/>
            <person name="Calvo E."/>
        </authorList>
    </citation>
    <scope>NUCLEOTIDE SEQUENCE</scope>
</reference>
<name>A0A2M4DGX8_ANODA</name>
<protein>
    <submittedName>
        <fullName evidence="1">Putative secreted protein</fullName>
    </submittedName>
</protein>
<organism evidence="1">
    <name type="scientific">Anopheles darlingi</name>
    <name type="common">Mosquito</name>
    <dbReference type="NCBI Taxonomy" id="43151"/>
    <lineage>
        <taxon>Eukaryota</taxon>
        <taxon>Metazoa</taxon>
        <taxon>Ecdysozoa</taxon>
        <taxon>Arthropoda</taxon>
        <taxon>Hexapoda</taxon>
        <taxon>Insecta</taxon>
        <taxon>Pterygota</taxon>
        <taxon>Neoptera</taxon>
        <taxon>Endopterygota</taxon>
        <taxon>Diptera</taxon>
        <taxon>Nematocera</taxon>
        <taxon>Culicoidea</taxon>
        <taxon>Culicidae</taxon>
        <taxon>Anophelinae</taxon>
        <taxon>Anopheles</taxon>
    </lineage>
</organism>
<sequence>MRRVATSAAAVAAYTTNGVSIGTCTRVYNLKLVRLVDSVEARPFGNDCVFFFFMFTGAQFLYDFTAEPCD</sequence>
<dbReference type="AlphaFoldDB" id="A0A2M4DGX8"/>